<reference evidence="2 3" key="1">
    <citation type="journal article" date="2016" name="Nat. Commun.">
        <title>Thousands of microbial genomes shed light on interconnected biogeochemical processes in an aquifer system.</title>
        <authorList>
            <person name="Anantharaman K."/>
            <person name="Brown C.T."/>
            <person name="Hug L.A."/>
            <person name="Sharon I."/>
            <person name="Castelle C.J."/>
            <person name="Probst A.J."/>
            <person name="Thomas B.C."/>
            <person name="Singh A."/>
            <person name="Wilkins M.J."/>
            <person name="Karaoz U."/>
            <person name="Brodie E.L."/>
            <person name="Williams K.H."/>
            <person name="Hubbard S.S."/>
            <person name="Banfield J.F."/>
        </authorList>
    </citation>
    <scope>NUCLEOTIDE SEQUENCE [LARGE SCALE GENOMIC DNA]</scope>
</reference>
<name>A0A1F5CJA9_9BACT</name>
<sequence length="73" mass="8127">MVSRSRNRDSMIYHVIASIFSNGVWFLTFRQLHVKNWTPELYVPYAAGGAVGSVTGVAISMGIEKKLHITSET</sequence>
<evidence type="ECO:0000313" key="2">
    <source>
        <dbReference type="EMBL" id="OGD42937.1"/>
    </source>
</evidence>
<organism evidence="2 3">
    <name type="scientific">Candidatus Azambacteria bacterium RIFOXYD1_FULL_42_11</name>
    <dbReference type="NCBI Taxonomy" id="1797310"/>
    <lineage>
        <taxon>Bacteria</taxon>
        <taxon>Candidatus Azamiibacteriota</taxon>
    </lineage>
</organism>
<protein>
    <submittedName>
        <fullName evidence="2">Uncharacterized protein</fullName>
    </submittedName>
</protein>
<gene>
    <name evidence="2" type="ORF">A2567_02045</name>
</gene>
<evidence type="ECO:0000313" key="3">
    <source>
        <dbReference type="Proteomes" id="UP000178974"/>
    </source>
</evidence>
<feature type="transmembrane region" description="Helical" evidence="1">
    <location>
        <begin position="41"/>
        <end position="63"/>
    </location>
</feature>
<proteinExistence type="predicted"/>
<evidence type="ECO:0000256" key="1">
    <source>
        <dbReference type="SAM" id="Phobius"/>
    </source>
</evidence>
<dbReference type="AlphaFoldDB" id="A0A1F5CJA9"/>
<dbReference type="Proteomes" id="UP000178974">
    <property type="component" value="Unassembled WGS sequence"/>
</dbReference>
<feature type="transmembrane region" description="Helical" evidence="1">
    <location>
        <begin position="12"/>
        <end position="29"/>
    </location>
</feature>
<keyword evidence="1" id="KW-0812">Transmembrane</keyword>
<keyword evidence="1" id="KW-0472">Membrane</keyword>
<dbReference type="EMBL" id="MEZA01000013">
    <property type="protein sequence ID" value="OGD42937.1"/>
    <property type="molecule type" value="Genomic_DNA"/>
</dbReference>
<keyword evidence="1" id="KW-1133">Transmembrane helix</keyword>
<comment type="caution">
    <text evidence="2">The sequence shown here is derived from an EMBL/GenBank/DDBJ whole genome shotgun (WGS) entry which is preliminary data.</text>
</comment>
<accession>A0A1F5CJA9</accession>